<dbReference type="VEuPathDB" id="TriTrypDB:BSAL_51560"/>
<dbReference type="InterPro" id="IPR036322">
    <property type="entry name" value="WD40_repeat_dom_sf"/>
</dbReference>
<dbReference type="Proteomes" id="UP000051952">
    <property type="component" value="Unassembled WGS sequence"/>
</dbReference>
<keyword evidence="3" id="KW-1185">Reference proteome</keyword>
<gene>
    <name evidence="2" type="ORF">BSAL_51560</name>
</gene>
<reference evidence="3" key="1">
    <citation type="submission" date="2015-09" db="EMBL/GenBank/DDBJ databases">
        <authorList>
            <consortium name="Pathogen Informatics"/>
        </authorList>
    </citation>
    <scope>NUCLEOTIDE SEQUENCE [LARGE SCALE GENOMIC DNA]</scope>
    <source>
        <strain evidence="3">Lake Konstanz</strain>
    </source>
</reference>
<evidence type="ECO:0000313" key="3">
    <source>
        <dbReference type="Proteomes" id="UP000051952"/>
    </source>
</evidence>
<organism evidence="2 3">
    <name type="scientific">Bodo saltans</name>
    <name type="common">Flagellated protozoan</name>
    <dbReference type="NCBI Taxonomy" id="75058"/>
    <lineage>
        <taxon>Eukaryota</taxon>
        <taxon>Discoba</taxon>
        <taxon>Euglenozoa</taxon>
        <taxon>Kinetoplastea</taxon>
        <taxon>Metakinetoplastina</taxon>
        <taxon>Eubodonida</taxon>
        <taxon>Bodonidae</taxon>
        <taxon>Bodo</taxon>
    </lineage>
</organism>
<dbReference type="EMBL" id="CYKH01000064">
    <property type="protein sequence ID" value="CUE68048.1"/>
    <property type="molecule type" value="Genomic_DNA"/>
</dbReference>
<sequence>MTTATANALTLSGKALVFAGQQYLPLIPRQLSLTSRGDASVADASHVAALSSAPSMTDSGNPSGNTSSSSQACLCVVEWSEDHNNNNIRNSFQNEDQIPSTSSSRTSQVAVASSPGVSITSFASLAFGENRSGLSFPVSLSDDTVVLVSRVVDDDDGEVSYRKAGTILRKVGGWTASCVVQQGPHGGRIAAAQRDDSGPHGNVLSLIDVEKDRLEYVARLTPASSGLSSFPITQLEFLRSGELNSEVPLNDEEGYAVELLALCHSVILRLRCATLPCTAKQPHPVLSYYPKAQVGTVQVLNAWRWSPLDPIDSFAYRGHFLFAGTSEGSIAVWDMLNDATTNNNNGGLPVSQFLCETSAGASTHNHLISGGTNSSRRRAAGVSALVVRSDSELIAGSTNGLVSIWSSCGSKRWRSSNIHSTESHQQQQEHDGSLHGASGVVGEALFPSAAAAASSCTNGNHHEADGQMAAASASSLSSASLYGYPSIKGLASSHRYLIGMDDSGMLTIWQWLR</sequence>
<feature type="region of interest" description="Disordered" evidence="1">
    <location>
        <begin position="416"/>
        <end position="437"/>
    </location>
</feature>
<accession>A0A0S4IKM9</accession>
<dbReference type="AlphaFoldDB" id="A0A0S4IKM9"/>
<feature type="region of interest" description="Disordered" evidence="1">
    <location>
        <begin position="86"/>
        <end position="109"/>
    </location>
</feature>
<evidence type="ECO:0000313" key="2">
    <source>
        <dbReference type="EMBL" id="CUE68048.1"/>
    </source>
</evidence>
<protein>
    <submittedName>
        <fullName evidence="2">Uncharacterized protein</fullName>
    </submittedName>
</protein>
<dbReference type="OrthoDB" id="63070at2759"/>
<name>A0A0S4IKM9_BODSA</name>
<dbReference type="SUPFAM" id="SSF50978">
    <property type="entry name" value="WD40 repeat-like"/>
    <property type="match status" value="1"/>
</dbReference>
<evidence type="ECO:0000256" key="1">
    <source>
        <dbReference type="SAM" id="MobiDB-lite"/>
    </source>
</evidence>
<proteinExistence type="predicted"/>